<dbReference type="RefSeq" id="WP_152616871.1">
    <property type="nucleotide sequence ID" value="NZ_JSVC01000019.1"/>
</dbReference>
<evidence type="ECO:0000313" key="2">
    <source>
        <dbReference type="Proteomes" id="UP000031408"/>
    </source>
</evidence>
<dbReference type="EMBL" id="JSVC01000019">
    <property type="protein sequence ID" value="KIC93562.1"/>
    <property type="molecule type" value="Genomic_DNA"/>
</dbReference>
<evidence type="ECO:0000313" key="1">
    <source>
        <dbReference type="EMBL" id="KIC93562.1"/>
    </source>
</evidence>
<name>A0A0C1L0N8_9BACT</name>
<accession>A0A0C1L0N8</accession>
<sequence>MTLRKDYLCRFSEGKKIIHVSSVDHIPLEARSMFSYFRMHQQLADCSSVYLEIDLGTKGVLAQIDGQMQRRIETDYLFTDENRKHISKHKWDAMFLNGVLEYMEDPLPFLRAIRKQYKDSLQQLLVIVPNAMAAKQLPISSHYYWFSQDTLYNMLHRSGFTPTGCDFTLDETITLNPAMKIYFTINPMLQPYLVVAAQCSQ</sequence>
<dbReference type="Proteomes" id="UP000031408">
    <property type="component" value="Unassembled WGS sequence"/>
</dbReference>
<dbReference type="InterPro" id="IPR029063">
    <property type="entry name" value="SAM-dependent_MTases_sf"/>
</dbReference>
<reference evidence="1 2" key="1">
    <citation type="submission" date="2014-11" db="EMBL/GenBank/DDBJ databases">
        <title>Genome sequence of Flavihumibacter solisilvae 3-3.</title>
        <authorList>
            <person name="Zhou G."/>
            <person name="Li M."/>
            <person name="Wang G."/>
        </authorList>
    </citation>
    <scope>NUCLEOTIDE SEQUENCE [LARGE SCALE GENOMIC DNA]</scope>
    <source>
        <strain evidence="1 2">3-3</strain>
    </source>
</reference>
<comment type="caution">
    <text evidence="1">The sequence shown here is derived from an EMBL/GenBank/DDBJ whole genome shotgun (WGS) entry which is preliminary data.</text>
</comment>
<organism evidence="1 2">
    <name type="scientific">Flavihumibacter solisilvae</name>
    <dbReference type="NCBI Taxonomy" id="1349421"/>
    <lineage>
        <taxon>Bacteria</taxon>
        <taxon>Pseudomonadati</taxon>
        <taxon>Bacteroidota</taxon>
        <taxon>Chitinophagia</taxon>
        <taxon>Chitinophagales</taxon>
        <taxon>Chitinophagaceae</taxon>
        <taxon>Flavihumibacter</taxon>
    </lineage>
</organism>
<dbReference type="OrthoDB" id="9790457at2"/>
<dbReference type="STRING" id="1349421.OI18_17675"/>
<keyword evidence="2" id="KW-1185">Reference proteome</keyword>
<dbReference type="Gene3D" id="3.40.50.150">
    <property type="entry name" value="Vaccinia Virus protein VP39"/>
    <property type="match status" value="1"/>
</dbReference>
<dbReference type="SUPFAM" id="SSF53335">
    <property type="entry name" value="S-adenosyl-L-methionine-dependent methyltransferases"/>
    <property type="match status" value="1"/>
</dbReference>
<gene>
    <name evidence="1" type="ORF">OI18_17675</name>
</gene>
<dbReference type="AlphaFoldDB" id="A0A0C1L0N8"/>
<proteinExistence type="predicted"/>
<protein>
    <submittedName>
        <fullName evidence="1">Uncharacterized protein</fullName>
    </submittedName>
</protein>